<dbReference type="InterPro" id="IPR019999">
    <property type="entry name" value="Anth_synth_I-like"/>
</dbReference>
<accession>A0A1A8XRW8</accession>
<evidence type="ECO:0000313" key="7">
    <source>
        <dbReference type="EMBL" id="SBT07849.1"/>
    </source>
</evidence>
<dbReference type="EMBL" id="FLQX01000127">
    <property type="protein sequence ID" value="SBT07849.1"/>
    <property type="molecule type" value="Genomic_DNA"/>
</dbReference>
<dbReference type="PROSITE" id="PS00770">
    <property type="entry name" value="AA_TRANSFER_CLASS_4"/>
    <property type="match status" value="1"/>
</dbReference>
<dbReference type="STRING" id="1860102.ACCAA_50092"/>
<keyword evidence="8" id="KW-1185">Reference proteome</keyword>
<evidence type="ECO:0000256" key="5">
    <source>
        <dbReference type="RuleBase" id="RU004516"/>
    </source>
</evidence>
<dbReference type="Pfam" id="PF01063">
    <property type="entry name" value="Aminotran_4"/>
    <property type="match status" value="1"/>
</dbReference>
<dbReference type="GO" id="GO:0000162">
    <property type="term" value="P:L-tryptophan biosynthetic process"/>
    <property type="evidence" value="ECO:0007669"/>
    <property type="project" value="TreeGrafter"/>
</dbReference>
<dbReference type="Gene3D" id="3.30.470.10">
    <property type="match status" value="1"/>
</dbReference>
<name>A0A1A8XRW8_9PROT</name>
<dbReference type="InterPro" id="IPR043131">
    <property type="entry name" value="BCAT-like_N"/>
</dbReference>
<comment type="cofactor">
    <cofactor evidence="1 5">
        <name>pyridoxal 5'-phosphate</name>
        <dbReference type="ChEBI" id="CHEBI:597326"/>
    </cofactor>
</comment>
<evidence type="ECO:0000256" key="4">
    <source>
        <dbReference type="RuleBase" id="RU004106"/>
    </source>
</evidence>
<dbReference type="Gene3D" id="3.20.10.10">
    <property type="entry name" value="D-amino Acid Aminotransferase, subunit A, domain 2"/>
    <property type="match status" value="1"/>
</dbReference>
<evidence type="ECO:0000256" key="3">
    <source>
        <dbReference type="ARBA" id="ARBA00022898"/>
    </source>
</evidence>
<dbReference type="SUPFAM" id="SSF56752">
    <property type="entry name" value="D-aminoacid aminotransferase-like PLP-dependent enzymes"/>
    <property type="match status" value="1"/>
</dbReference>
<dbReference type="AlphaFoldDB" id="A0A1A8XRW8"/>
<evidence type="ECO:0000256" key="2">
    <source>
        <dbReference type="ARBA" id="ARBA00009320"/>
    </source>
</evidence>
<protein>
    <submittedName>
        <fullName evidence="7">Para-aminobenzoate synthase, subunit I</fullName>
    </submittedName>
</protein>
<feature type="domain" description="Chorismate-utilising enzyme C-terminal" evidence="6">
    <location>
        <begin position="124"/>
        <end position="384"/>
    </location>
</feature>
<comment type="similarity">
    <text evidence="2 4">Belongs to the class-IV pyridoxal-phosphate-dependent aminotransferase family.</text>
</comment>
<dbReference type="GO" id="GO:0046820">
    <property type="term" value="F:4-amino-4-deoxychorismate synthase activity"/>
    <property type="evidence" value="ECO:0007669"/>
    <property type="project" value="TreeGrafter"/>
</dbReference>
<dbReference type="InterPro" id="IPR001544">
    <property type="entry name" value="Aminotrans_IV"/>
</dbReference>
<reference evidence="7 8" key="1">
    <citation type="submission" date="2016-06" db="EMBL/GenBank/DDBJ databases">
        <authorList>
            <person name="Kjaerup R.B."/>
            <person name="Dalgaard T.S."/>
            <person name="Juul-Madsen H.R."/>
        </authorList>
    </citation>
    <scope>NUCLEOTIDE SEQUENCE [LARGE SCALE GENOMIC DNA]</scope>
    <source>
        <strain evidence="7">3</strain>
    </source>
</reference>
<organism evidence="7 8">
    <name type="scientific">Candidatus Accumulibacter aalborgensis</name>
    <dbReference type="NCBI Taxonomy" id="1860102"/>
    <lineage>
        <taxon>Bacteria</taxon>
        <taxon>Pseudomonadati</taxon>
        <taxon>Pseudomonadota</taxon>
        <taxon>Betaproteobacteria</taxon>
        <taxon>Candidatus Accumulibacter</taxon>
    </lineage>
</organism>
<dbReference type="InterPro" id="IPR043132">
    <property type="entry name" value="BCAT-like_C"/>
</dbReference>
<dbReference type="Proteomes" id="UP000199169">
    <property type="component" value="Unassembled WGS sequence"/>
</dbReference>
<dbReference type="SUPFAM" id="SSF56322">
    <property type="entry name" value="ADC synthase"/>
    <property type="match status" value="1"/>
</dbReference>
<dbReference type="InterPro" id="IPR018300">
    <property type="entry name" value="Aminotrans_IV_CS"/>
</dbReference>
<evidence type="ECO:0000256" key="1">
    <source>
        <dbReference type="ARBA" id="ARBA00001933"/>
    </source>
</evidence>
<evidence type="ECO:0000313" key="8">
    <source>
        <dbReference type="Proteomes" id="UP000199169"/>
    </source>
</evidence>
<dbReference type="InterPro" id="IPR036038">
    <property type="entry name" value="Aminotransferase-like"/>
</dbReference>
<proteinExistence type="inferred from homology"/>
<dbReference type="PRINTS" id="PR00095">
    <property type="entry name" value="ANTSNTHASEI"/>
</dbReference>
<evidence type="ECO:0000259" key="6">
    <source>
        <dbReference type="Pfam" id="PF00425"/>
    </source>
</evidence>
<keyword evidence="3 5" id="KW-0663">Pyridoxal phosphate</keyword>
<dbReference type="PANTHER" id="PTHR11236">
    <property type="entry name" value="AMINOBENZOATE/ANTHRANILATE SYNTHASE"/>
    <property type="match status" value="1"/>
</dbReference>
<dbReference type="Gene3D" id="3.60.120.10">
    <property type="entry name" value="Anthranilate synthase"/>
    <property type="match status" value="1"/>
</dbReference>
<dbReference type="RefSeq" id="WP_186407918.1">
    <property type="nucleotide sequence ID" value="NZ_FLQX01000127.1"/>
</dbReference>
<dbReference type="Pfam" id="PF00425">
    <property type="entry name" value="Chorismate_bind"/>
    <property type="match status" value="1"/>
</dbReference>
<dbReference type="PANTHER" id="PTHR11236:SF50">
    <property type="entry name" value="AMINODEOXYCHORISMATE SYNTHASE COMPONENT 1"/>
    <property type="match status" value="1"/>
</dbReference>
<gene>
    <name evidence="7" type="ORF">ACCAA_50092</name>
</gene>
<dbReference type="InterPro" id="IPR005801">
    <property type="entry name" value="ADC_synthase"/>
</dbReference>
<sequence>MPLGTDFALFDGDDGSVLLLTERRRSWQIEVADDPAVVFRAIEASLAAGQWVALAADYALGASFEAAVAPALCGRPVLRAWEFAEGQWLDARAVGEFLADQLAALPEYLRPAGIAGLSLGLDAAKHAALVRRICRWIADGDCYQINLTFPLTFEIYGHPLALYAGLRERQPVRYGGYVCTPEETILSFSPELFFARCGNRVLMRPMKGTAARGRTRLEDDAKRAALLASAKERAENIMIVDLLRNDLGRLARPGKVSVEALCTAEAYPTLWQLVSTVVADLPGACLADLFGALFPCGSITGAPKIRAMQRIAELEESPRGLYTGALGWLAPDGDCRFNVAIRTIELQPDRGPQRSPWRQARLGVGSGIVADADAAREYAECLLKARFLTAFDPRFELLETLRLEGGAYSLLVFHLERLQASARTLGFSCTLPAVSAALAAEAACRPSGVFRVRLTLAHDGRCHVVSSPLEVHQEKPWHVLLAAETLADDDYLLRHKTTARARYDRVLAALADRPTVFDAIFLNSRGEVCEGARSNVFVERNGVLLTPPLACGLLPGVMRRTLLESGRAVEKVLRIEDLWPRSVLYVGNALRGLLPVVLER</sequence>
<dbReference type="InterPro" id="IPR015890">
    <property type="entry name" value="Chorismate_C"/>
</dbReference>